<dbReference type="Proteomes" id="UP000177870">
    <property type="component" value="Chromosome"/>
</dbReference>
<organism evidence="1 2">
    <name type="scientific">Moorena producens PAL-8-15-08-1</name>
    <dbReference type="NCBI Taxonomy" id="1458985"/>
    <lineage>
        <taxon>Bacteria</taxon>
        <taxon>Bacillati</taxon>
        <taxon>Cyanobacteriota</taxon>
        <taxon>Cyanophyceae</taxon>
        <taxon>Coleofasciculales</taxon>
        <taxon>Coleofasciculaceae</taxon>
        <taxon>Moorena</taxon>
    </lineage>
</organism>
<sequence>MNKQIQHLVLQIQHYTPENQQRNQALAELVEQILRTRKVCRPCPGQPLSGIYLEIYQTVQQQLNHELEDDLDSPYLRITSDQEWASWRDSVFKKVLDEGRLQELALEAQRHQPHTPERFYALKELLNALKLSGKLCHRGKFSREVYDDAVNRTLYYVYQNLNHYNREKGKFIAWVNYRLDKMLKKAKQDLSDPFIQAQSGKIVRIKYQLSALIKSTKLDHVIVWITLTIKSRITDKTQASNITKILIVLFLLCQLILKDRKKGNSLVFEMAKASLPFSSHLSENTGESLTLETVAQPQTELTLYDQVRSYFKEDPEKLLQKHIKNHPEATLQVIGLAYLDGQKWKEISDCLGIKISSLNNFFQRNLRKLAPEIKRYIED</sequence>
<proteinExistence type="predicted"/>
<gene>
    <name evidence="1" type="ORF">BJP34_25155</name>
</gene>
<dbReference type="EMBL" id="CP017599">
    <property type="protein sequence ID" value="AOX02295.1"/>
    <property type="molecule type" value="Genomic_DNA"/>
</dbReference>
<reference evidence="2" key="1">
    <citation type="submission" date="2016-10" db="EMBL/GenBank/DDBJ databases">
        <title>Comparative genomics uncovers the prolific and rare metabolic potential of the cyanobacterial genus Moorea.</title>
        <authorList>
            <person name="Leao T."/>
            <person name="Castelao G."/>
            <person name="Korobeynikov A."/>
            <person name="Monroe E.A."/>
            <person name="Podell S."/>
            <person name="Glukhov E."/>
            <person name="Allen E."/>
            <person name="Gerwick W.H."/>
            <person name="Gerwick L."/>
        </authorList>
    </citation>
    <scope>NUCLEOTIDE SEQUENCE [LARGE SCALE GENOMIC DNA]</scope>
    <source>
        <strain evidence="2">PAL-8-15-08-1</strain>
    </source>
</reference>
<dbReference type="AlphaFoldDB" id="A0A1D8TXL4"/>
<protein>
    <submittedName>
        <fullName evidence="1">Uncharacterized protein</fullName>
    </submittedName>
</protein>
<name>A0A1D8TXL4_9CYAN</name>
<evidence type="ECO:0000313" key="2">
    <source>
        <dbReference type="Proteomes" id="UP000177870"/>
    </source>
</evidence>
<dbReference type="OrthoDB" id="451633at2"/>
<dbReference type="STRING" id="1458985.BJP34_25155"/>
<accession>A0A1D8TXL4</accession>
<dbReference type="RefSeq" id="WP_070394709.1">
    <property type="nucleotide sequence ID" value="NZ_CP017599.1"/>
</dbReference>
<dbReference type="KEGG" id="mpro:BJP34_25155"/>
<evidence type="ECO:0000313" key="1">
    <source>
        <dbReference type="EMBL" id="AOX02295.1"/>
    </source>
</evidence>